<evidence type="ECO:0000256" key="5">
    <source>
        <dbReference type="ARBA" id="ARBA00023136"/>
    </source>
</evidence>
<keyword evidence="8" id="KW-1185">Reference proteome</keyword>
<gene>
    <name evidence="7" type="ORF">SAMN02745133_00582</name>
</gene>
<keyword evidence="5 6" id="KW-0472">Membrane</keyword>
<organism evidence="7 8">
    <name type="scientific">Desulforamulus putei DSM 12395</name>
    <dbReference type="NCBI Taxonomy" id="1121429"/>
    <lineage>
        <taxon>Bacteria</taxon>
        <taxon>Bacillati</taxon>
        <taxon>Bacillota</taxon>
        <taxon>Clostridia</taxon>
        <taxon>Eubacteriales</taxon>
        <taxon>Peptococcaceae</taxon>
        <taxon>Desulforamulus</taxon>
    </lineage>
</organism>
<evidence type="ECO:0000256" key="6">
    <source>
        <dbReference type="SAM" id="Phobius"/>
    </source>
</evidence>
<dbReference type="GO" id="GO:0005886">
    <property type="term" value="C:plasma membrane"/>
    <property type="evidence" value="ECO:0007669"/>
    <property type="project" value="UniProtKB-SubCell"/>
</dbReference>
<accession>A0A1M4U501</accession>
<dbReference type="STRING" id="1121429.SAMN02745133_00582"/>
<dbReference type="Pfam" id="PF06081">
    <property type="entry name" value="ArAE_1"/>
    <property type="match status" value="1"/>
</dbReference>
<dbReference type="Proteomes" id="UP000184148">
    <property type="component" value="Unassembled WGS sequence"/>
</dbReference>
<dbReference type="PANTHER" id="PTHR40064:SF1">
    <property type="entry name" value="MEMBRANE PROTEIN"/>
    <property type="match status" value="1"/>
</dbReference>
<name>A0A1M4U501_9FIRM</name>
<feature type="transmembrane region" description="Helical" evidence="6">
    <location>
        <begin position="126"/>
        <end position="147"/>
    </location>
</feature>
<evidence type="ECO:0000313" key="8">
    <source>
        <dbReference type="Proteomes" id="UP000184148"/>
    </source>
</evidence>
<reference evidence="8" key="1">
    <citation type="submission" date="2016-11" db="EMBL/GenBank/DDBJ databases">
        <authorList>
            <person name="Varghese N."/>
            <person name="Submissions S."/>
        </authorList>
    </citation>
    <scope>NUCLEOTIDE SEQUENCE [LARGE SCALE GENOMIC DNA]</scope>
    <source>
        <strain evidence="8">DSM 12395</strain>
    </source>
</reference>
<dbReference type="EMBL" id="FQUY01000002">
    <property type="protein sequence ID" value="SHE51714.1"/>
    <property type="molecule type" value="Genomic_DNA"/>
</dbReference>
<proteinExistence type="predicted"/>
<feature type="transmembrane region" description="Helical" evidence="6">
    <location>
        <begin position="64"/>
        <end position="91"/>
    </location>
</feature>
<evidence type="ECO:0000313" key="7">
    <source>
        <dbReference type="EMBL" id="SHE51714.1"/>
    </source>
</evidence>
<dbReference type="RefSeq" id="WP_238456927.1">
    <property type="nucleotide sequence ID" value="NZ_FQUY01000002.1"/>
</dbReference>
<evidence type="ECO:0000256" key="4">
    <source>
        <dbReference type="ARBA" id="ARBA00022989"/>
    </source>
</evidence>
<dbReference type="AlphaFoldDB" id="A0A1M4U501"/>
<dbReference type="InterPro" id="IPR052984">
    <property type="entry name" value="UPF0421"/>
</dbReference>
<protein>
    <submittedName>
        <fullName evidence="7">Aromatic acid exporter family member 1</fullName>
    </submittedName>
</protein>
<dbReference type="InterPro" id="IPR010343">
    <property type="entry name" value="ArAE_1"/>
</dbReference>
<sequence>MNKTFPFVGARILKTGIAVALAMYICTLLKLEPKVFAAVSAVINVQPSIFRSFRNAVEQVLTHVISVVIAVICGYTFGTGPLIIGLATIIIITTNVQLKLKQGVSMGVVAGIFVLDAPRHDFLNHALIRSYVIFVGLGAALIINSFLSQPRYSNSFLSHLGKFNELSAKFFVELVNGFLKLEPMSAADYEMKRAAIKDFLTTTRNLFELHKEQNRYLKHVPAEVQELWEKYLDFNVKLFYKSQEVYSATLQRLAWRRERGDPPISDEFYMVLGMLERGINSFVKLNEDLYQHVLQGKPLAPVQVNEQFWEELSYFIDQWHSRLTGADFLHAFMYVSVVANDIKWASRSIKEFSPAKEHSQA</sequence>
<feature type="transmembrane region" description="Helical" evidence="6">
    <location>
        <begin position="12"/>
        <end position="31"/>
    </location>
</feature>
<dbReference type="PANTHER" id="PTHR40064">
    <property type="entry name" value="MEMBRANE PROTEIN-RELATED"/>
    <property type="match status" value="1"/>
</dbReference>
<evidence type="ECO:0000256" key="3">
    <source>
        <dbReference type="ARBA" id="ARBA00022692"/>
    </source>
</evidence>
<keyword evidence="2" id="KW-1003">Cell membrane</keyword>
<keyword evidence="4 6" id="KW-1133">Transmembrane helix</keyword>
<evidence type="ECO:0000256" key="2">
    <source>
        <dbReference type="ARBA" id="ARBA00022475"/>
    </source>
</evidence>
<evidence type="ECO:0000256" key="1">
    <source>
        <dbReference type="ARBA" id="ARBA00004651"/>
    </source>
</evidence>
<keyword evidence="3 6" id="KW-0812">Transmembrane</keyword>
<comment type="subcellular location">
    <subcellularLocation>
        <location evidence="1">Cell membrane</location>
        <topology evidence="1">Multi-pass membrane protein</topology>
    </subcellularLocation>
</comment>